<reference evidence="7" key="1">
    <citation type="submission" date="2025-08" db="UniProtKB">
        <authorList>
            <consortium name="RefSeq"/>
        </authorList>
    </citation>
    <scope>IDENTIFICATION</scope>
    <source>
        <tissue evidence="7">Sperm</tissue>
    </source>
</reference>
<evidence type="ECO:0000256" key="3">
    <source>
        <dbReference type="ARBA" id="ARBA00034127"/>
    </source>
</evidence>
<dbReference type="PANTHER" id="PTHR13349:SF2">
    <property type="entry name" value="TRANSLATION MACHINERY-ASSOCIATED PROTEIN 16"/>
    <property type="match status" value="1"/>
</dbReference>
<feature type="region of interest" description="Disordered" evidence="5">
    <location>
        <begin position="151"/>
        <end position="190"/>
    </location>
</feature>
<dbReference type="AlphaFoldDB" id="A0AAJ7TVH2"/>
<gene>
    <name evidence="7" type="primary">TMA16</name>
</gene>
<sequence length="190" mass="21629">MPKAQKAKPVAKAVHPYSRKAAQLAREAHKQDKKEKLKTDKAVKLNLIGQKLDWFKKNLDGDKTQYTKKEMCAVIERYLDRFAAELEQIDLVNSVTGRQGRQHGPRETAIRQTLQRERELYDGTGLEVPDVINGKNLRVFREWDGDLKGLPNLKMRKVSSKDATATEKKEQAAENPEKDDTDEMEGNASP</sequence>
<dbReference type="CTD" id="55319"/>
<accession>A0AAJ7TVH2</accession>
<organism evidence="6 7">
    <name type="scientific">Petromyzon marinus</name>
    <name type="common">Sea lamprey</name>
    <dbReference type="NCBI Taxonomy" id="7757"/>
    <lineage>
        <taxon>Eukaryota</taxon>
        <taxon>Metazoa</taxon>
        <taxon>Chordata</taxon>
        <taxon>Craniata</taxon>
        <taxon>Vertebrata</taxon>
        <taxon>Cyclostomata</taxon>
        <taxon>Hyperoartia</taxon>
        <taxon>Petromyzontiformes</taxon>
        <taxon>Petromyzontidae</taxon>
        <taxon>Petromyzon</taxon>
    </lineage>
</organism>
<proteinExistence type="inferred from homology"/>
<dbReference type="Gene3D" id="1.20.1440.170">
    <property type="entry name" value="Translation machinery-associated protein 16-like"/>
    <property type="match status" value="1"/>
</dbReference>
<comment type="subunit">
    <text evidence="4">Associates with pre-60S ribosomal particles.</text>
</comment>
<dbReference type="Proteomes" id="UP001318040">
    <property type="component" value="Chromosome 41"/>
</dbReference>
<dbReference type="GO" id="GO:0005634">
    <property type="term" value="C:nucleus"/>
    <property type="evidence" value="ECO:0007669"/>
    <property type="project" value="TreeGrafter"/>
</dbReference>
<dbReference type="KEGG" id="pmrn:116950911"/>
<dbReference type="GeneID" id="116950911"/>
<comment type="function">
    <text evidence="2">Involved in the biogenesis of the 60S ribosomal subunit in the nucleus.</text>
</comment>
<evidence type="ECO:0000256" key="4">
    <source>
        <dbReference type="ARBA" id="ARBA00034132"/>
    </source>
</evidence>
<comment type="similarity">
    <text evidence="3">Belongs to the TMA16 family.</text>
</comment>
<evidence type="ECO:0000256" key="5">
    <source>
        <dbReference type="SAM" id="MobiDB-lite"/>
    </source>
</evidence>
<evidence type="ECO:0000313" key="6">
    <source>
        <dbReference type="Proteomes" id="UP001318040"/>
    </source>
</evidence>
<dbReference type="Pfam" id="PF11176">
    <property type="entry name" value="Tma16"/>
    <property type="match status" value="1"/>
</dbReference>
<dbReference type="FunFam" id="1.20.1440.170:FF:000001">
    <property type="entry name" value="Translation machinery-associated 16 homolog"/>
    <property type="match status" value="1"/>
</dbReference>
<dbReference type="RefSeq" id="XP_032824966.1">
    <property type="nucleotide sequence ID" value="XM_032969075.1"/>
</dbReference>
<feature type="compositionally biased region" description="Acidic residues" evidence="5">
    <location>
        <begin position="179"/>
        <end position="190"/>
    </location>
</feature>
<evidence type="ECO:0000313" key="7">
    <source>
        <dbReference type="RefSeq" id="XP_032824966.1"/>
    </source>
</evidence>
<evidence type="ECO:0000256" key="1">
    <source>
        <dbReference type="ARBA" id="ARBA00020047"/>
    </source>
</evidence>
<protein>
    <recommendedName>
        <fullName evidence="1">Translation machinery-associated protein 16</fullName>
    </recommendedName>
</protein>
<keyword evidence="6" id="KW-1185">Reference proteome</keyword>
<feature type="compositionally biased region" description="Basic and acidic residues" evidence="5">
    <location>
        <begin position="164"/>
        <end position="178"/>
    </location>
</feature>
<evidence type="ECO:0000256" key="2">
    <source>
        <dbReference type="ARBA" id="ARBA00034079"/>
    </source>
</evidence>
<dbReference type="InterPro" id="IPR038356">
    <property type="entry name" value="Tma16_sf"/>
</dbReference>
<dbReference type="PANTHER" id="PTHR13349">
    <property type="entry name" value="TRANSLATION MACHINERY-ASSOCIATED PROTEIN 16"/>
    <property type="match status" value="1"/>
</dbReference>
<dbReference type="InterPro" id="IPR021346">
    <property type="entry name" value="Tma16"/>
</dbReference>
<name>A0AAJ7TVH2_PETMA</name>